<dbReference type="EMBL" id="GL379912">
    <property type="protein sequence ID" value="EGT34330.1"/>
    <property type="molecule type" value="Genomic_DNA"/>
</dbReference>
<evidence type="ECO:0000313" key="3">
    <source>
        <dbReference type="Proteomes" id="UP000008068"/>
    </source>
</evidence>
<sequence>MGSKKAPTTLTEPTIKSIPIRNILFSISVFGIIVSLIYLFGIKTPVSPTLFLINFILLSYGSIQYEVLVLRSCQFITILLLILVVLRLVMELIFFVVESISRGRLIVCVGYCFGRNTVLEDVFLLFIAAVLPIIYSLTKRLRLYAIERSKSEPNAPSIAAKKFHRTCMKV</sequence>
<accession>G0NMY4</accession>
<gene>
    <name evidence="2" type="ORF">CAEBREN_19473</name>
</gene>
<feature type="transmembrane region" description="Helical" evidence="1">
    <location>
        <begin position="75"/>
        <end position="97"/>
    </location>
</feature>
<feature type="transmembrane region" description="Helical" evidence="1">
    <location>
        <begin position="46"/>
        <end position="63"/>
    </location>
</feature>
<evidence type="ECO:0000313" key="2">
    <source>
        <dbReference type="EMBL" id="EGT34330.1"/>
    </source>
</evidence>
<proteinExistence type="predicted"/>
<dbReference type="HOGENOM" id="CLU_1571973_0_0_1"/>
<dbReference type="Proteomes" id="UP000008068">
    <property type="component" value="Unassembled WGS sequence"/>
</dbReference>
<dbReference type="AlphaFoldDB" id="G0NMY4"/>
<feature type="transmembrane region" description="Helical" evidence="1">
    <location>
        <begin position="117"/>
        <end position="138"/>
    </location>
</feature>
<keyword evidence="1" id="KW-0812">Transmembrane</keyword>
<feature type="transmembrane region" description="Helical" evidence="1">
    <location>
        <begin position="20"/>
        <end position="40"/>
    </location>
</feature>
<evidence type="ECO:0000256" key="1">
    <source>
        <dbReference type="SAM" id="Phobius"/>
    </source>
</evidence>
<reference evidence="3" key="1">
    <citation type="submission" date="2011-07" db="EMBL/GenBank/DDBJ databases">
        <authorList>
            <consortium name="Caenorhabditis brenneri Sequencing and Analysis Consortium"/>
            <person name="Wilson R.K."/>
        </authorList>
    </citation>
    <scope>NUCLEOTIDE SEQUENCE [LARGE SCALE GENOMIC DNA]</scope>
    <source>
        <strain evidence="3">PB2801</strain>
    </source>
</reference>
<organism evidence="3">
    <name type="scientific">Caenorhabditis brenneri</name>
    <name type="common">Nematode worm</name>
    <dbReference type="NCBI Taxonomy" id="135651"/>
    <lineage>
        <taxon>Eukaryota</taxon>
        <taxon>Metazoa</taxon>
        <taxon>Ecdysozoa</taxon>
        <taxon>Nematoda</taxon>
        <taxon>Chromadorea</taxon>
        <taxon>Rhabditida</taxon>
        <taxon>Rhabditina</taxon>
        <taxon>Rhabditomorpha</taxon>
        <taxon>Rhabditoidea</taxon>
        <taxon>Rhabditidae</taxon>
        <taxon>Peloderinae</taxon>
        <taxon>Caenorhabditis</taxon>
    </lineage>
</organism>
<keyword evidence="1" id="KW-0472">Membrane</keyword>
<keyword evidence="1" id="KW-1133">Transmembrane helix</keyword>
<name>G0NMY4_CAEBE</name>
<dbReference type="InParanoid" id="G0NMY4"/>
<protein>
    <submittedName>
        <fullName evidence="2">Uncharacterized protein</fullName>
    </submittedName>
</protein>
<keyword evidence="3" id="KW-1185">Reference proteome</keyword>